<dbReference type="Gene3D" id="1.10.260.40">
    <property type="entry name" value="lambda repressor-like DNA-binding domains"/>
    <property type="match status" value="1"/>
</dbReference>
<gene>
    <name evidence="1" type="ORF">WJ96_05485</name>
</gene>
<dbReference type="AlphaFoldDB" id="A0AAW3MVQ8"/>
<organism evidence="1 2">
    <name type="scientific">Burkholderia ubonensis</name>
    <dbReference type="NCBI Taxonomy" id="101571"/>
    <lineage>
        <taxon>Bacteria</taxon>
        <taxon>Pseudomonadati</taxon>
        <taxon>Pseudomonadota</taxon>
        <taxon>Betaproteobacteria</taxon>
        <taxon>Burkholderiales</taxon>
        <taxon>Burkholderiaceae</taxon>
        <taxon>Burkholderia</taxon>
        <taxon>Burkholderia cepacia complex</taxon>
    </lineage>
</organism>
<protein>
    <recommendedName>
        <fullName evidence="3">XRE family transcriptional regulator</fullName>
    </recommendedName>
</protein>
<evidence type="ECO:0008006" key="3">
    <source>
        <dbReference type="Google" id="ProtNLM"/>
    </source>
</evidence>
<dbReference type="RefSeq" id="WP_059924948.1">
    <property type="nucleotide sequence ID" value="NZ_LPBG01000047.1"/>
</dbReference>
<evidence type="ECO:0000313" key="2">
    <source>
        <dbReference type="Proteomes" id="UP000056453"/>
    </source>
</evidence>
<name>A0AAW3MVQ8_9BURK</name>
<keyword evidence="2" id="KW-1185">Reference proteome</keyword>
<accession>A0AAW3MVQ8</accession>
<sequence>MTVARRPTPCEIKLAREAAGLTQTKAAALLYKTCRVWQMWEAGRPMDPAYWELFLIKTKAAAQ</sequence>
<evidence type="ECO:0000313" key="1">
    <source>
        <dbReference type="EMBL" id="KVP98023.1"/>
    </source>
</evidence>
<proteinExistence type="predicted"/>
<dbReference type="SUPFAM" id="SSF47413">
    <property type="entry name" value="lambda repressor-like DNA-binding domains"/>
    <property type="match status" value="1"/>
</dbReference>
<dbReference type="Proteomes" id="UP000056453">
    <property type="component" value="Unassembled WGS sequence"/>
</dbReference>
<dbReference type="GO" id="GO:0003677">
    <property type="term" value="F:DNA binding"/>
    <property type="evidence" value="ECO:0007669"/>
    <property type="project" value="InterPro"/>
</dbReference>
<dbReference type="InterPro" id="IPR010982">
    <property type="entry name" value="Lambda_DNA-bd_dom_sf"/>
</dbReference>
<comment type="caution">
    <text evidence="1">The sequence shown here is derived from an EMBL/GenBank/DDBJ whole genome shotgun (WGS) entry which is preliminary data.</text>
</comment>
<reference evidence="1 2" key="1">
    <citation type="submission" date="2015-11" db="EMBL/GenBank/DDBJ databases">
        <title>Expanding the genomic diversity of Burkholderia species for the development of highly accurate diagnostics.</title>
        <authorList>
            <person name="Sahl J."/>
            <person name="Keim P."/>
            <person name="Wagner D."/>
        </authorList>
    </citation>
    <scope>NUCLEOTIDE SEQUENCE [LARGE SCALE GENOMIC DNA]</scope>
    <source>
        <strain evidence="1 2">MSMB1808WGS</strain>
    </source>
</reference>
<dbReference type="EMBL" id="LPBJ01000047">
    <property type="protein sequence ID" value="KVP98023.1"/>
    <property type="molecule type" value="Genomic_DNA"/>
</dbReference>